<reference evidence="2" key="2">
    <citation type="submission" date="2021-04" db="EMBL/GenBank/DDBJ databases">
        <authorList>
            <person name="Gilroy R."/>
        </authorList>
    </citation>
    <scope>NUCLEOTIDE SEQUENCE</scope>
    <source>
        <strain evidence="2">B5_2728</strain>
    </source>
</reference>
<evidence type="ECO:0000256" key="1">
    <source>
        <dbReference type="SAM" id="Phobius"/>
    </source>
</evidence>
<keyword evidence="1" id="KW-0472">Membrane</keyword>
<reference evidence="2" key="1">
    <citation type="journal article" date="2021" name="PeerJ">
        <title>Extensive microbial diversity within the chicken gut microbiome revealed by metagenomics and culture.</title>
        <authorList>
            <person name="Gilroy R."/>
            <person name="Ravi A."/>
            <person name="Getino M."/>
            <person name="Pursley I."/>
            <person name="Horton D.L."/>
            <person name="Alikhan N.F."/>
            <person name="Baker D."/>
            <person name="Gharbi K."/>
            <person name="Hall N."/>
            <person name="Watson M."/>
            <person name="Adriaenssens E.M."/>
            <person name="Foster-Nyarko E."/>
            <person name="Jarju S."/>
            <person name="Secka A."/>
            <person name="Antonio M."/>
            <person name="Oren A."/>
            <person name="Chaudhuri R.R."/>
            <person name="La Ragione R."/>
            <person name="Hildebrand F."/>
            <person name="Pallen M.J."/>
        </authorList>
    </citation>
    <scope>NUCLEOTIDE SEQUENCE</scope>
    <source>
        <strain evidence="2">B5_2728</strain>
    </source>
</reference>
<accession>A0A948T3B9</accession>
<evidence type="ECO:0000313" key="2">
    <source>
        <dbReference type="EMBL" id="MBU3806329.1"/>
    </source>
</evidence>
<gene>
    <name evidence="2" type="ORF">H9882_05495</name>
</gene>
<dbReference type="Proteomes" id="UP000713596">
    <property type="component" value="Unassembled WGS sequence"/>
</dbReference>
<name>A0A948T3B9_9FIRM</name>
<proteinExistence type="predicted"/>
<feature type="transmembrane region" description="Helical" evidence="1">
    <location>
        <begin position="176"/>
        <end position="196"/>
    </location>
</feature>
<comment type="caution">
    <text evidence="2">The sequence shown here is derived from an EMBL/GenBank/DDBJ whole genome shotgun (WGS) entry which is preliminary data.</text>
</comment>
<organism evidence="2 3">
    <name type="scientific">Candidatus Allofournierella pullistercoris</name>
    <dbReference type="NCBI Taxonomy" id="2838597"/>
    <lineage>
        <taxon>Bacteria</taxon>
        <taxon>Bacillati</taxon>
        <taxon>Bacillota</taxon>
        <taxon>Clostridia</taxon>
        <taxon>Eubacteriales</taxon>
        <taxon>Oscillospiraceae</taxon>
        <taxon>Allofournierella</taxon>
    </lineage>
</organism>
<keyword evidence="1" id="KW-1133">Transmembrane helix</keyword>
<sequence length="202" mass="22895">MKEKSLRLIAWAYLAALVLWFCFGCIRIIKTAWYDGQGLHQQETLSWEQLEPVGMIQLESQQEGFWYVSTDSDPQFLYKEPVYLNRVRLYALHTAPSLSVVAYWKTPGQQDFSSKQSVYARQIEPGVYEFDLGGRLVQELRIDPDSKGGIITHFEGIELNPSQGWYMAFCPSATQMLLLVLLPLLGAAVVAQCLNFSCKSTG</sequence>
<protein>
    <submittedName>
        <fullName evidence="2">Uncharacterized protein</fullName>
    </submittedName>
</protein>
<evidence type="ECO:0000313" key="3">
    <source>
        <dbReference type="Proteomes" id="UP000713596"/>
    </source>
</evidence>
<keyword evidence="1" id="KW-0812">Transmembrane</keyword>
<dbReference type="AlphaFoldDB" id="A0A948T3B9"/>
<dbReference type="EMBL" id="JAHLFP010000046">
    <property type="protein sequence ID" value="MBU3806329.1"/>
    <property type="molecule type" value="Genomic_DNA"/>
</dbReference>